<keyword evidence="2" id="KW-0813">Transport</keyword>
<keyword evidence="8" id="KW-1185">Reference proteome</keyword>
<proteinExistence type="inferred from homology"/>
<evidence type="ECO:0000256" key="5">
    <source>
        <dbReference type="SAM" id="MobiDB-lite"/>
    </source>
</evidence>
<reference evidence="7 8" key="1">
    <citation type="submission" date="2021-01" db="EMBL/GenBank/DDBJ databases">
        <title>Whole genome shotgun sequence of Plantactinospora mayteni NBRC 109088.</title>
        <authorList>
            <person name="Komaki H."/>
            <person name="Tamura T."/>
        </authorList>
    </citation>
    <scope>NUCLEOTIDE SEQUENCE [LARGE SCALE GENOMIC DNA]</scope>
    <source>
        <strain evidence="7 8">NBRC 109088</strain>
    </source>
</reference>
<evidence type="ECO:0000259" key="6">
    <source>
        <dbReference type="PROSITE" id="PS50893"/>
    </source>
</evidence>
<feature type="domain" description="ABC transporter" evidence="6">
    <location>
        <begin position="140"/>
        <end position="365"/>
    </location>
</feature>
<comment type="similarity">
    <text evidence="1">Belongs to the ABC transporter superfamily.</text>
</comment>
<protein>
    <recommendedName>
        <fullName evidence="6">ABC transporter domain-containing protein</fullName>
    </recommendedName>
</protein>
<dbReference type="Proteomes" id="UP000621500">
    <property type="component" value="Unassembled WGS sequence"/>
</dbReference>
<keyword evidence="3" id="KW-0547">Nucleotide-binding</keyword>
<name>A0ABQ4ELX4_9ACTN</name>
<dbReference type="InterPro" id="IPR003593">
    <property type="entry name" value="AAA+_ATPase"/>
</dbReference>
<sequence length="398" mass="43055">MERMATMRISSDTVAFEFEGLERLWLGRQALTVPLRSIRRVAYVERPLRLASGARRGLVVSGVAKIGVWGVFGGPRQLVYARRGLPGLHLRLDRSMVDGAFDEVVFATPDAARLAAAVERRRRHRHRHRGPGMSRAAVPVEVSGLTKRFGAVTAVRELSFTVRPGAITGFLGPNGAGKTTTMRMILGLVRPTSGTATIGGRRYRDLDRPSDIVGAVFDASAFHPGHTARDHLRTYAAMGGYPDGRVDELLRLLGLSDAAHRRTRTFSTGMRQRLNLATALLGDPSVLLLDEPGNGLDPEGVAWLRDFLRELAREGRTVLVSSHVLSEVQQLVDDVVVIRGGRRLVAGRLVDLVGASGSLEQLFLRLTSTAPDADGGDQQQAGPGTATGDRAETAEGIR</sequence>
<dbReference type="Gene3D" id="3.40.50.300">
    <property type="entry name" value="P-loop containing nucleotide triphosphate hydrolases"/>
    <property type="match status" value="1"/>
</dbReference>
<dbReference type="InterPro" id="IPR003439">
    <property type="entry name" value="ABC_transporter-like_ATP-bd"/>
</dbReference>
<dbReference type="EMBL" id="BONX01000012">
    <property type="protein sequence ID" value="GIG95751.1"/>
    <property type="molecule type" value="Genomic_DNA"/>
</dbReference>
<accession>A0ABQ4ELX4</accession>
<dbReference type="PANTHER" id="PTHR43335:SF4">
    <property type="entry name" value="ABC TRANSPORTER, ATP-BINDING PROTEIN"/>
    <property type="match status" value="1"/>
</dbReference>
<dbReference type="SUPFAM" id="SSF52540">
    <property type="entry name" value="P-loop containing nucleoside triphosphate hydrolases"/>
    <property type="match status" value="1"/>
</dbReference>
<dbReference type="SMART" id="SM00382">
    <property type="entry name" value="AAA"/>
    <property type="match status" value="1"/>
</dbReference>
<feature type="region of interest" description="Disordered" evidence="5">
    <location>
        <begin position="370"/>
        <end position="398"/>
    </location>
</feature>
<comment type="caution">
    <text evidence="7">The sequence shown here is derived from an EMBL/GenBank/DDBJ whole genome shotgun (WGS) entry which is preliminary data.</text>
</comment>
<dbReference type="Pfam" id="PF00005">
    <property type="entry name" value="ABC_tran"/>
    <property type="match status" value="1"/>
</dbReference>
<feature type="compositionally biased region" description="Low complexity" evidence="5">
    <location>
        <begin position="370"/>
        <end position="388"/>
    </location>
</feature>
<evidence type="ECO:0000313" key="7">
    <source>
        <dbReference type="EMBL" id="GIG95751.1"/>
    </source>
</evidence>
<evidence type="ECO:0000256" key="4">
    <source>
        <dbReference type="ARBA" id="ARBA00022840"/>
    </source>
</evidence>
<gene>
    <name evidence="7" type="ORF">Pma05_23240</name>
</gene>
<evidence type="ECO:0000256" key="1">
    <source>
        <dbReference type="ARBA" id="ARBA00005417"/>
    </source>
</evidence>
<evidence type="ECO:0000313" key="8">
    <source>
        <dbReference type="Proteomes" id="UP000621500"/>
    </source>
</evidence>
<keyword evidence="4" id="KW-0067">ATP-binding</keyword>
<dbReference type="PANTHER" id="PTHR43335">
    <property type="entry name" value="ABC TRANSPORTER, ATP-BINDING PROTEIN"/>
    <property type="match status" value="1"/>
</dbReference>
<evidence type="ECO:0000256" key="2">
    <source>
        <dbReference type="ARBA" id="ARBA00022448"/>
    </source>
</evidence>
<dbReference type="PROSITE" id="PS50893">
    <property type="entry name" value="ABC_TRANSPORTER_2"/>
    <property type="match status" value="1"/>
</dbReference>
<evidence type="ECO:0000256" key="3">
    <source>
        <dbReference type="ARBA" id="ARBA00022741"/>
    </source>
</evidence>
<organism evidence="7 8">
    <name type="scientific">Plantactinospora mayteni</name>
    <dbReference type="NCBI Taxonomy" id="566021"/>
    <lineage>
        <taxon>Bacteria</taxon>
        <taxon>Bacillati</taxon>
        <taxon>Actinomycetota</taxon>
        <taxon>Actinomycetes</taxon>
        <taxon>Micromonosporales</taxon>
        <taxon>Micromonosporaceae</taxon>
        <taxon>Plantactinospora</taxon>
    </lineage>
</organism>
<dbReference type="InterPro" id="IPR027417">
    <property type="entry name" value="P-loop_NTPase"/>
</dbReference>
<feature type="compositionally biased region" description="Basic and acidic residues" evidence="5">
    <location>
        <begin position="389"/>
        <end position="398"/>
    </location>
</feature>